<protein>
    <submittedName>
        <fullName evidence="3">Ovule protein</fullName>
    </submittedName>
</protein>
<proteinExistence type="predicted"/>
<feature type="transmembrane region" description="Helical" evidence="1">
    <location>
        <begin position="68"/>
        <end position="92"/>
    </location>
</feature>
<keyword evidence="1" id="KW-0812">Transmembrane</keyword>
<organism evidence="2 3">
    <name type="scientific">Ascaris lumbricoides</name>
    <name type="common">Giant roundworm</name>
    <dbReference type="NCBI Taxonomy" id="6252"/>
    <lineage>
        <taxon>Eukaryota</taxon>
        <taxon>Metazoa</taxon>
        <taxon>Ecdysozoa</taxon>
        <taxon>Nematoda</taxon>
        <taxon>Chromadorea</taxon>
        <taxon>Rhabditida</taxon>
        <taxon>Spirurina</taxon>
        <taxon>Ascaridomorpha</taxon>
        <taxon>Ascaridoidea</taxon>
        <taxon>Ascarididae</taxon>
        <taxon>Ascaris</taxon>
    </lineage>
</organism>
<keyword evidence="1" id="KW-0472">Membrane</keyword>
<reference evidence="3" key="1">
    <citation type="submission" date="2017-02" db="UniProtKB">
        <authorList>
            <consortium name="WormBaseParasite"/>
        </authorList>
    </citation>
    <scope>IDENTIFICATION</scope>
</reference>
<dbReference type="Proteomes" id="UP000036681">
    <property type="component" value="Unplaced"/>
</dbReference>
<accession>A0A0M3I0B2</accession>
<keyword evidence="2" id="KW-1185">Reference proteome</keyword>
<evidence type="ECO:0000313" key="2">
    <source>
        <dbReference type="Proteomes" id="UP000036681"/>
    </source>
</evidence>
<name>A0A0M3I0B2_ASCLU</name>
<evidence type="ECO:0000313" key="3">
    <source>
        <dbReference type="WBParaSite" id="ALUE_0000953601-mRNA-1"/>
    </source>
</evidence>
<sequence>MFTAENSFFSYSCLKWPSMKRKDVSEHSPLSWLFLINVAAMPEERAQRTPPQPSRAFYAFGLLHCKGFYAFGSIMLASGLYRLSSIICFIALL</sequence>
<dbReference type="WBParaSite" id="ALUE_0000953601-mRNA-1">
    <property type="protein sequence ID" value="ALUE_0000953601-mRNA-1"/>
    <property type="gene ID" value="ALUE_0000953601"/>
</dbReference>
<keyword evidence="1" id="KW-1133">Transmembrane helix</keyword>
<evidence type="ECO:0000256" key="1">
    <source>
        <dbReference type="SAM" id="Phobius"/>
    </source>
</evidence>
<dbReference type="AlphaFoldDB" id="A0A0M3I0B2"/>